<dbReference type="InterPro" id="IPR053164">
    <property type="entry name" value="IS1016-like_transposase"/>
</dbReference>
<keyword evidence="4" id="KW-1185">Reference proteome</keyword>
<organism evidence="3 4">
    <name type="scientific">Aphis craccivora</name>
    <name type="common">Cowpea aphid</name>
    <dbReference type="NCBI Taxonomy" id="307492"/>
    <lineage>
        <taxon>Eukaryota</taxon>
        <taxon>Metazoa</taxon>
        <taxon>Ecdysozoa</taxon>
        <taxon>Arthropoda</taxon>
        <taxon>Hexapoda</taxon>
        <taxon>Insecta</taxon>
        <taxon>Pterygota</taxon>
        <taxon>Neoptera</taxon>
        <taxon>Paraneoptera</taxon>
        <taxon>Hemiptera</taxon>
        <taxon>Sternorrhyncha</taxon>
        <taxon>Aphidomorpha</taxon>
        <taxon>Aphidoidea</taxon>
        <taxon>Aphididae</taxon>
        <taxon>Aphidini</taxon>
        <taxon>Aphis</taxon>
        <taxon>Aphis</taxon>
    </lineage>
</organism>
<protein>
    <recommendedName>
        <fullName evidence="2">ISXO2-like transposase domain-containing protein</fullName>
    </recommendedName>
</protein>
<evidence type="ECO:0000313" key="3">
    <source>
        <dbReference type="EMBL" id="KAF0724803.1"/>
    </source>
</evidence>
<feature type="region of interest" description="Disordered" evidence="1">
    <location>
        <begin position="128"/>
        <end position="170"/>
    </location>
</feature>
<dbReference type="AlphaFoldDB" id="A0A6G0WC10"/>
<evidence type="ECO:0000259" key="2">
    <source>
        <dbReference type="Pfam" id="PF12762"/>
    </source>
</evidence>
<dbReference type="PANTHER" id="PTHR47163">
    <property type="entry name" value="DDE_TNP_IS1595 DOMAIN-CONTAINING PROTEIN"/>
    <property type="match status" value="1"/>
</dbReference>
<dbReference type="OrthoDB" id="6611384at2759"/>
<feature type="non-terminal residue" evidence="3">
    <location>
        <position position="1"/>
    </location>
</feature>
<sequence>NIVNEVQDFFFSVAVIKEWIKPGTTIISDCWKAYNTLNDEGYVHMTVNHSLHFKDPVTGVHSNTIESAWRHSKQSMSNYCRKKSFYAGYLAKFMFTKHCRSHNLDPTTEFFKHAGILYHVDNIENHTFVNGDDDDDDDNVDSGDDDDESDDDSGDDDDESDDDSGDGQNK</sequence>
<name>A0A6G0WC10_APHCR</name>
<dbReference type="EMBL" id="VUJU01008864">
    <property type="protein sequence ID" value="KAF0724803.1"/>
    <property type="molecule type" value="Genomic_DNA"/>
</dbReference>
<evidence type="ECO:0000313" key="4">
    <source>
        <dbReference type="Proteomes" id="UP000478052"/>
    </source>
</evidence>
<dbReference type="PANTHER" id="PTHR47163:SF2">
    <property type="entry name" value="SI:DKEY-17M8.2"/>
    <property type="match status" value="1"/>
</dbReference>
<dbReference type="InterPro" id="IPR024445">
    <property type="entry name" value="Tnp_ISXO2-like"/>
</dbReference>
<reference evidence="3 4" key="1">
    <citation type="submission" date="2019-08" db="EMBL/GenBank/DDBJ databases">
        <title>Whole genome of Aphis craccivora.</title>
        <authorList>
            <person name="Voronova N.V."/>
            <person name="Shulinski R.S."/>
            <person name="Bandarenka Y.V."/>
            <person name="Zhorov D.G."/>
            <person name="Warner D."/>
        </authorList>
    </citation>
    <scope>NUCLEOTIDE SEQUENCE [LARGE SCALE GENOMIC DNA]</scope>
    <source>
        <strain evidence="3">180601</strain>
        <tissue evidence="3">Whole Body</tissue>
    </source>
</reference>
<dbReference type="Pfam" id="PF12762">
    <property type="entry name" value="DDE_Tnp_IS1595"/>
    <property type="match status" value="1"/>
</dbReference>
<evidence type="ECO:0000256" key="1">
    <source>
        <dbReference type="SAM" id="MobiDB-lite"/>
    </source>
</evidence>
<dbReference type="Proteomes" id="UP000478052">
    <property type="component" value="Unassembled WGS sequence"/>
</dbReference>
<comment type="caution">
    <text evidence="3">The sequence shown here is derived from an EMBL/GenBank/DDBJ whole genome shotgun (WGS) entry which is preliminary data.</text>
</comment>
<proteinExistence type="predicted"/>
<gene>
    <name evidence="3" type="ORF">FWK35_00027747</name>
</gene>
<feature type="domain" description="ISXO2-like transposase" evidence="2">
    <location>
        <begin position="14"/>
        <end position="95"/>
    </location>
</feature>
<feature type="compositionally biased region" description="Acidic residues" evidence="1">
    <location>
        <begin position="131"/>
        <end position="170"/>
    </location>
</feature>
<accession>A0A6G0WC10</accession>